<feature type="domain" description="DUF374" evidence="1">
    <location>
        <begin position="72"/>
        <end position="146"/>
    </location>
</feature>
<evidence type="ECO:0000313" key="3">
    <source>
        <dbReference type="Proteomes" id="UP001148313"/>
    </source>
</evidence>
<keyword evidence="2" id="KW-0808">Transferase</keyword>
<dbReference type="EMBL" id="JAPJZH010000014">
    <property type="protein sequence ID" value="MDA4847655.1"/>
    <property type="molecule type" value="Genomic_DNA"/>
</dbReference>
<gene>
    <name evidence="2" type="ORF">OOZ53_20005</name>
</gene>
<organism evidence="2 3">
    <name type="scientific">Hoeflea poritis</name>
    <dbReference type="NCBI Taxonomy" id="2993659"/>
    <lineage>
        <taxon>Bacteria</taxon>
        <taxon>Pseudomonadati</taxon>
        <taxon>Pseudomonadota</taxon>
        <taxon>Alphaproteobacteria</taxon>
        <taxon>Hyphomicrobiales</taxon>
        <taxon>Rhizobiaceae</taxon>
        <taxon>Hoeflea</taxon>
    </lineage>
</organism>
<dbReference type="GO" id="GO:0016746">
    <property type="term" value="F:acyltransferase activity"/>
    <property type="evidence" value="ECO:0007669"/>
    <property type="project" value="UniProtKB-KW"/>
</dbReference>
<keyword evidence="3" id="KW-1185">Reference proteome</keyword>
<evidence type="ECO:0000313" key="2">
    <source>
        <dbReference type="EMBL" id="MDA4847655.1"/>
    </source>
</evidence>
<proteinExistence type="predicted"/>
<accession>A0ABT4VSG1</accession>
<name>A0ABT4VSG1_9HYPH</name>
<dbReference type="InterPro" id="IPR007172">
    <property type="entry name" value="DUF374"/>
</dbReference>
<dbReference type="Pfam" id="PF04028">
    <property type="entry name" value="DUF374"/>
    <property type="match status" value="1"/>
</dbReference>
<evidence type="ECO:0000259" key="1">
    <source>
        <dbReference type="Pfam" id="PF04028"/>
    </source>
</evidence>
<sequence length="239" mass="26194">MTTAFRRFGKRLLASGTFQNIAAAAVYHTLRFIYWSNRKSAASDDLVDAVKGRLPVIIALWHGQQLLTQFVYPDNKSVAALVSRSRDAEINARILKLSGVRVIRGSGGRERAQTARKGGVRALKGMADALAEGMNIVMIADISKGAPRQSGEGIVALAKLSGRPIFPMALATSRYHVVEKSWDKTTVNLPFGRLCLKLGRPINVPRDASDADLEEYRQRVTDELNSVTDQAYRAVRNGA</sequence>
<comment type="caution">
    <text evidence="2">The sequence shown here is derived from an EMBL/GenBank/DDBJ whole genome shotgun (WGS) entry which is preliminary data.</text>
</comment>
<dbReference type="CDD" id="cd07983">
    <property type="entry name" value="LPLAT_DUF374-like"/>
    <property type="match status" value="1"/>
</dbReference>
<dbReference type="Proteomes" id="UP001148313">
    <property type="component" value="Unassembled WGS sequence"/>
</dbReference>
<protein>
    <submittedName>
        <fullName evidence="2">Lysophospholipid acyltransferase family protein</fullName>
    </submittedName>
</protein>
<reference evidence="2" key="1">
    <citation type="submission" date="2022-11" db="EMBL/GenBank/DDBJ databases">
        <title>Hoeflea poritis sp. nov., isolated from scleractinian coral Porites lutea.</title>
        <authorList>
            <person name="Zhang G."/>
            <person name="Wei Q."/>
            <person name="Cai L."/>
        </authorList>
    </citation>
    <scope>NUCLEOTIDE SEQUENCE</scope>
    <source>
        <strain evidence="2">E7-10</strain>
    </source>
</reference>
<keyword evidence="2" id="KW-0012">Acyltransferase</keyword>
<dbReference type="RefSeq" id="WP_271091490.1">
    <property type="nucleotide sequence ID" value="NZ_JAPJZH010000014.1"/>
</dbReference>